<name>A0ABS4TD92_9PSEU</name>
<gene>
    <name evidence="2" type="ORF">JOF56_002779</name>
</gene>
<dbReference type="InterPro" id="IPR045935">
    <property type="entry name" value="DUF6355"/>
</dbReference>
<evidence type="ECO:0000256" key="1">
    <source>
        <dbReference type="SAM" id="SignalP"/>
    </source>
</evidence>
<dbReference type="EMBL" id="JAGINW010000001">
    <property type="protein sequence ID" value="MBP2322394.1"/>
    <property type="molecule type" value="Genomic_DNA"/>
</dbReference>
<protein>
    <recommendedName>
        <fullName evidence="4">Secreted protein</fullName>
    </recommendedName>
</protein>
<evidence type="ECO:0000313" key="3">
    <source>
        <dbReference type="Proteomes" id="UP001519332"/>
    </source>
</evidence>
<feature type="signal peptide" evidence="1">
    <location>
        <begin position="1"/>
        <end position="37"/>
    </location>
</feature>
<sequence length="104" mass="11204">MNIDFWGGKTMRLSRIATAVAALALAGTGVLATPASAAVDPCGYFERGNDGLYNHCPPDVHLVEVYIDYTDGRKGQTCVATGTTRIGSASEIYFAWSTRQRCRV</sequence>
<evidence type="ECO:0000313" key="2">
    <source>
        <dbReference type="EMBL" id="MBP2322394.1"/>
    </source>
</evidence>
<reference evidence="2 3" key="1">
    <citation type="submission" date="2021-03" db="EMBL/GenBank/DDBJ databases">
        <title>Sequencing the genomes of 1000 actinobacteria strains.</title>
        <authorList>
            <person name="Klenk H.-P."/>
        </authorList>
    </citation>
    <scope>NUCLEOTIDE SEQUENCE [LARGE SCALE GENOMIC DNA]</scope>
    <source>
        <strain evidence="2 3">DSM 46670</strain>
    </source>
</reference>
<dbReference type="Pfam" id="PF19882">
    <property type="entry name" value="DUF6355"/>
    <property type="match status" value="1"/>
</dbReference>
<keyword evidence="3" id="KW-1185">Reference proteome</keyword>
<organism evidence="2 3">
    <name type="scientific">Kibdelosporangium banguiense</name>
    <dbReference type="NCBI Taxonomy" id="1365924"/>
    <lineage>
        <taxon>Bacteria</taxon>
        <taxon>Bacillati</taxon>
        <taxon>Actinomycetota</taxon>
        <taxon>Actinomycetes</taxon>
        <taxon>Pseudonocardiales</taxon>
        <taxon>Pseudonocardiaceae</taxon>
        <taxon>Kibdelosporangium</taxon>
    </lineage>
</organism>
<dbReference type="RefSeq" id="WP_209637821.1">
    <property type="nucleotide sequence ID" value="NZ_JAGINW010000001.1"/>
</dbReference>
<accession>A0ABS4TD92</accession>
<dbReference type="Proteomes" id="UP001519332">
    <property type="component" value="Unassembled WGS sequence"/>
</dbReference>
<keyword evidence="1" id="KW-0732">Signal</keyword>
<comment type="caution">
    <text evidence="2">The sequence shown here is derived from an EMBL/GenBank/DDBJ whole genome shotgun (WGS) entry which is preliminary data.</text>
</comment>
<evidence type="ECO:0008006" key="4">
    <source>
        <dbReference type="Google" id="ProtNLM"/>
    </source>
</evidence>
<proteinExistence type="predicted"/>
<feature type="chain" id="PRO_5045049258" description="Secreted protein" evidence="1">
    <location>
        <begin position="38"/>
        <end position="104"/>
    </location>
</feature>